<keyword evidence="7" id="KW-0675">Receptor</keyword>
<reference evidence="12" key="1">
    <citation type="submission" date="2020-03" db="EMBL/GenBank/DDBJ databases">
        <authorList>
            <person name="Weist P."/>
        </authorList>
    </citation>
    <scope>NUCLEOTIDE SEQUENCE</scope>
</reference>
<gene>
    <name evidence="12" type="ORF">PLEPLA_LOCUS37406</name>
</gene>
<dbReference type="Gene3D" id="1.20.1070.10">
    <property type="entry name" value="Rhodopsin 7-helix transmembrane proteins"/>
    <property type="match status" value="1"/>
</dbReference>
<comment type="caution">
    <text evidence="12">The sequence shown here is derived from an EMBL/GenBank/DDBJ whole genome shotgun (WGS) entry which is preliminary data.</text>
</comment>
<evidence type="ECO:0000256" key="5">
    <source>
        <dbReference type="ARBA" id="ARBA00023040"/>
    </source>
</evidence>
<dbReference type="InterPro" id="IPR008365">
    <property type="entry name" value="Prostanoid_rcpt"/>
</dbReference>
<evidence type="ECO:0000256" key="9">
    <source>
        <dbReference type="ARBA" id="ARBA00023224"/>
    </source>
</evidence>
<comment type="subcellular location">
    <subcellularLocation>
        <location evidence="1">Cell membrane</location>
        <topology evidence="1">Multi-pass membrane protein</topology>
    </subcellularLocation>
</comment>
<dbReference type="PROSITE" id="PS50262">
    <property type="entry name" value="G_PROTEIN_RECEP_F1_2"/>
    <property type="match status" value="1"/>
</dbReference>
<dbReference type="GO" id="GO:0005886">
    <property type="term" value="C:plasma membrane"/>
    <property type="evidence" value="ECO:0007669"/>
    <property type="project" value="UniProtKB-SubCell"/>
</dbReference>
<evidence type="ECO:0000256" key="4">
    <source>
        <dbReference type="ARBA" id="ARBA00022989"/>
    </source>
</evidence>
<keyword evidence="3" id="KW-0812">Transmembrane</keyword>
<dbReference type="InterPro" id="IPR017452">
    <property type="entry name" value="GPCR_Rhodpsn_7TM"/>
</dbReference>
<evidence type="ECO:0000313" key="13">
    <source>
        <dbReference type="Proteomes" id="UP001153269"/>
    </source>
</evidence>
<sequence length="99" mass="11321">MMAQLAALTVVSCVCWSPFLVNILMMQINQSPRPSDNDQDGFTLLGLRMASLNQILDPWVYILLRRAVLFRVCCFYTQRPLETANSSYADGRRQTFSLK</sequence>
<evidence type="ECO:0000256" key="10">
    <source>
        <dbReference type="SAM" id="SignalP"/>
    </source>
</evidence>
<proteinExistence type="predicted"/>
<dbReference type="Proteomes" id="UP001153269">
    <property type="component" value="Unassembled WGS sequence"/>
</dbReference>
<evidence type="ECO:0000256" key="3">
    <source>
        <dbReference type="ARBA" id="ARBA00022692"/>
    </source>
</evidence>
<evidence type="ECO:0000313" key="12">
    <source>
        <dbReference type="EMBL" id="CAB1449721.1"/>
    </source>
</evidence>
<keyword evidence="8" id="KW-0325">Glycoprotein</keyword>
<feature type="signal peptide" evidence="10">
    <location>
        <begin position="1"/>
        <end position="16"/>
    </location>
</feature>
<evidence type="ECO:0000256" key="6">
    <source>
        <dbReference type="ARBA" id="ARBA00023136"/>
    </source>
</evidence>
<evidence type="ECO:0000256" key="2">
    <source>
        <dbReference type="ARBA" id="ARBA00022475"/>
    </source>
</evidence>
<dbReference type="PANTHER" id="PTHR11866:SF33">
    <property type="entry name" value="THROMBOXANE A2 RECEPTOR"/>
    <property type="match status" value="1"/>
</dbReference>
<evidence type="ECO:0000256" key="1">
    <source>
        <dbReference type="ARBA" id="ARBA00004651"/>
    </source>
</evidence>
<dbReference type="GO" id="GO:0006954">
    <property type="term" value="P:inflammatory response"/>
    <property type="evidence" value="ECO:0007669"/>
    <property type="project" value="TreeGrafter"/>
</dbReference>
<keyword evidence="4" id="KW-1133">Transmembrane helix</keyword>
<dbReference type="EMBL" id="CADEAL010004025">
    <property type="protein sequence ID" value="CAB1449721.1"/>
    <property type="molecule type" value="Genomic_DNA"/>
</dbReference>
<evidence type="ECO:0000256" key="8">
    <source>
        <dbReference type="ARBA" id="ARBA00023180"/>
    </source>
</evidence>
<dbReference type="GO" id="GO:0004957">
    <property type="term" value="F:prostaglandin E receptor activity"/>
    <property type="evidence" value="ECO:0007669"/>
    <property type="project" value="TreeGrafter"/>
</dbReference>
<name>A0A9N7VC88_PLEPL</name>
<dbReference type="GO" id="GO:0007189">
    <property type="term" value="P:adenylate cyclase-activating G protein-coupled receptor signaling pathway"/>
    <property type="evidence" value="ECO:0007669"/>
    <property type="project" value="TreeGrafter"/>
</dbReference>
<feature type="chain" id="PRO_5040160930" description="G-protein coupled receptors family 1 profile domain-containing protein" evidence="10">
    <location>
        <begin position="17"/>
        <end position="99"/>
    </location>
</feature>
<keyword evidence="5" id="KW-0297">G-protein coupled receptor</keyword>
<dbReference type="PANTHER" id="PTHR11866">
    <property type="entry name" value="G-PROTEIN COUPLED RECEPTOR FAMILY 1 MEMBER"/>
    <property type="match status" value="1"/>
</dbReference>
<organism evidence="12 13">
    <name type="scientific">Pleuronectes platessa</name>
    <name type="common">European plaice</name>
    <dbReference type="NCBI Taxonomy" id="8262"/>
    <lineage>
        <taxon>Eukaryota</taxon>
        <taxon>Metazoa</taxon>
        <taxon>Chordata</taxon>
        <taxon>Craniata</taxon>
        <taxon>Vertebrata</taxon>
        <taxon>Euteleostomi</taxon>
        <taxon>Actinopterygii</taxon>
        <taxon>Neopterygii</taxon>
        <taxon>Teleostei</taxon>
        <taxon>Neoteleostei</taxon>
        <taxon>Acanthomorphata</taxon>
        <taxon>Carangaria</taxon>
        <taxon>Pleuronectiformes</taxon>
        <taxon>Pleuronectoidei</taxon>
        <taxon>Pleuronectidae</taxon>
        <taxon>Pleuronectes</taxon>
    </lineage>
</organism>
<protein>
    <recommendedName>
        <fullName evidence="11">G-protein coupled receptors family 1 profile domain-containing protein</fullName>
    </recommendedName>
</protein>
<dbReference type="SUPFAM" id="SSF81321">
    <property type="entry name" value="Family A G protein-coupled receptor-like"/>
    <property type="match status" value="1"/>
</dbReference>
<keyword evidence="13" id="KW-1185">Reference proteome</keyword>
<evidence type="ECO:0000259" key="11">
    <source>
        <dbReference type="PROSITE" id="PS50262"/>
    </source>
</evidence>
<keyword evidence="2" id="KW-1003">Cell membrane</keyword>
<keyword evidence="9" id="KW-0807">Transducer</keyword>
<feature type="domain" description="G-protein coupled receptors family 1 profile" evidence="11">
    <location>
        <begin position="1"/>
        <end position="61"/>
    </location>
</feature>
<keyword evidence="10" id="KW-0732">Signal</keyword>
<accession>A0A9N7VC88</accession>
<evidence type="ECO:0000256" key="7">
    <source>
        <dbReference type="ARBA" id="ARBA00023170"/>
    </source>
</evidence>
<dbReference type="AlphaFoldDB" id="A0A9N7VC88"/>
<keyword evidence="6" id="KW-0472">Membrane</keyword>
<dbReference type="GO" id="GO:0007204">
    <property type="term" value="P:positive regulation of cytosolic calcium ion concentration"/>
    <property type="evidence" value="ECO:0007669"/>
    <property type="project" value="TreeGrafter"/>
</dbReference>